<proteinExistence type="predicted"/>
<dbReference type="AlphaFoldDB" id="A0A1M6HCW0"/>
<dbReference type="STRING" id="1121476.SAMN02745751_01973"/>
<dbReference type="OrthoDB" id="9759099at2"/>
<dbReference type="PANTHER" id="PTHR11908">
    <property type="entry name" value="XANTHINE DEHYDROGENASE"/>
    <property type="match status" value="1"/>
</dbReference>
<evidence type="ECO:0000313" key="4">
    <source>
        <dbReference type="EMBL" id="SHJ20004.1"/>
    </source>
</evidence>
<dbReference type="InterPro" id="IPR046867">
    <property type="entry name" value="AldOxase/xan_DH_MoCoBD2"/>
</dbReference>
<dbReference type="RefSeq" id="WP_073049420.1">
    <property type="nucleotide sequence ID" value="NZ_FQZL01000013.1"/>
</dbReference>
<accession>A0A1M6HCW0</accession>
<dbReference type="InterPro" id="IPR037165">
    <property type="entry name" value="AldOxase/xan_DH_Mopterin-bd_sf"/>
</dbReference>
<dbReference type="SUPFAM" id="SSF56003">
    <property type="entry name" value="Molybdenum cofactor-binding domain"/>
    <property type="match status" value="1"/>
</dbReference>
<dbReference type="SUPFAM" id="SSF54665">
    <property type="entry name" value="CO dehydrogenase molybdoprotein N-domain-like"/>
    <property type="match status" value="1"/>
</dbReference>
<gene>
    <name evidence="4" type="ORF">SAMN02745751_01973</name>
</gene>
<evidence type="ECO:0000259" key="3">
    <source>
        <dbReference type="SMART" id="SM01008"/>
    </source>
</evidence>
<dbReference type="GO" id="GO:0016491">
    <property type="term" value="F:oxidoreductase activity"/>
    <property type="evidence" value="ECO:0007669"/>
    <property type="project" value="UniProtKB-KW"/>
</dbReference>
<dbReference type="Gene3D" id="3.90.1170.50">
    <property type="entry name" value="Aldehyde oxidase/xanthine dehydrogenase, a/b hammerhead"/>
    <property type="match status" value="1"/>
</dbReference>
<protein>
    <submittedName>
        <fullName evidence="4">CO or xanthine dehydrogenase, Mo-binding subunit</fullName>
    </submittedName>
</protein>
<dbReference type="InterPro" id="IPR016208">
    <property type="entry name" value="Ald_Oxase/xanthine_DH-like"/>
</dbReference>
<dbReference type="InterPro" id="IPR000674">
    <property type="entry name" value="Ald_Oxase/Xan_DH_a/b"/>
</dbReference>
<keyword evidence="2" id="KW-0560">Oxidoreductase</keyword>
<dbReference type="InterPro" id="IPR008274">
    <property type="entry name" value="AldOxase/xan_DH_MoCoBD1"/>
</dbReference>
<name>A0A1M6HCW0_9FIRM</name>
<dbReference type="Pfam" id="PF01315">
    <property type="entry name" value="Ald_Xan_dh_C"/>
    <property type="match status" value="1"/>
</dbReference>
<evidence type="ECO:0000256" key="1">
    <source>
        <dbReference type="ARBA" id="ARBA00022505"/>
    </source>
</evidence>
<keyword evidence="1" id="KW-0500">Molybdenum</keyword>
<dbReference type="Proteomes" id="UP000184052">
    <property type="component" value="Unassembled WGS sequence"/>
</dbReference>
<organism evidence="4 5">
    <name type="scientific">Dethiosulfatibacter aminovorans DSM 17477</name>
    <dbReference type="NCBI Taxonomy" id="1121476"/>
    <lineage>
        <taxon>Bacteria</taxon>
        <taxon>Bacillati</taxon>
        <taxon>Bacillota</taxon>
        <taxon>Tissierellia</taxon>
        <taxon>Dethiosulfatibacter</taxon>
    </lineage>
</organism>
<dbReference type="Pfam" id="PF20256">
    <property type="entry name" value="MoCoBD_2"/>
    <property type="match status" value="1"/>
</dbReference>
<dbReference type="Gene3D" id="3.30.365.10">
    <property type="entry name" value="Aldehyde oxidase/xanthine dehydrogenase, molybdopterin binding domain"/>
    <property type="match status" value="4"/>
</dbReference>
<dbReference type="EMBL" id="FQZL01000013">
    <property type="protein sequence ID" value="SHJ20004.1"/>
    <property type="molecule type" value="Genomic_DNA"/>
</dbReference>
<feature type="domain" description="Aldehyde oxidase/xanthine dehydrogenase a/b hammerhead" evidence="3">
    <location>
        <begin position="17"/>
        <end position="129"/>
    </location>
</feature>
<evidence type="ECO:0000256" key="2">
    <source>
        <dbReference type="ARBA" id="ARBA00023002"/>
    </source>
</evidence>
<keyword evidence="5" id="KW-1185">Reference proteome</keyword>
<dbReference type="GO" id="GO:0005506">
    <property type="term" value="F:iron ion binding"/>
    <property type="evidence" value="ECO:0007669"/>
    <property type="project" value="InterPro"/>
</dbReference>
<dbReference type="PANTHER" id="PTHR11908:SF132">
    <property type="entry name" value="ALDEHYDE OXIDASE 1-RELATED"/>
    <property type="match status" value="1"/>
</dbReference>
<dbReference type="Pfam" id="PF02738">
    <property type="entry name" value="MoCoBD_1"/>
    <property type="match status" value="1"/>
</dbReference>
<dbReference type="InterPro" id="IPR036856">
    <property type="entry name" value="Ald_Oxase/Xan_DH_a/b_sf"/>
</dbReference>
<evidence type="ECO:0000313" key="5">
    <source>
        <dbReference type="Proteomes" id="UP000184052"/>
    </source>
</evidence>
<dbReference type="SMART" id="SM01008">
    <property type="entry name" value="Ald_Xan_dh_C"/>
    <property type="match status" value="1"/>
</dbReference>
<reference evidence="4 5" key="1">
    <citation type="submission" date="2016-11" db="EMBL/GenBank/DDBJ databases">
        <authorList>
            <person name="Jaros S."/>
            <person name="Januszkiewicz K."/>
            <person name="Wedrychowicz H."/>
        </authorList>
    </citation>
    <scope>NUCLEOTIDE SEQUENCE [LARGE SCALE GENOMIC DNA]</scope>
    <source>
        <strain evidence="4 5">DSM 17477</strain>
    </source>
</reference>
<sequence>MSVNKSVPKLDGKGLVHGKPAYTDDLAQQNSLIVKVLRSPHPFAEIIDINIEKANEVKGIKCILTWKDVTDKLMSRAGQGYPEPSPYDKRILDRYVRYVGDAVAVVAGEDEESVEAAMDLIDVKYKVMEPVIDFEKANGSSTVIHRGTFSQFEIGHNPEKNLAASYEMEIGNVEDTLDNCDYVYKGRYYTQPQAHCMMEPHSAAAHLDCQGRLNVMTSTQTPFHVRRILSRSLDMPISQIRVIKPRIGGGYGGKQAIHGEFFVSMVTLKTGQPSKITYTRKEVFQSTYTRHEMRIDMKIGAMKDGTIRAIDMAVLSNTGAYGEHALTVLMVAGSKSLPLYNKVEAVAFRGDVVYTNTTPAGAFRGYGAVQGNYALESSVDELASMIGMDPVEIRRKNMIREKETSKIFEIMGEGKEGTAMIIESCKLNECLDRCLEMIEWKDKYPRVEVNGDKVRGVGLALAMQGSGIPYVDMASSILKLNDDGSFNLLLGATDLGTGSDTILAQIAAEVLKVPLDKIIVYSSDTDLTPFDTGAYASSTTFVSGHSVRIAAEKMVERIKEAGRKHFNALEVEYEGNCISAGQDSVELSELATVLYYSENMEQLVATGSYYGTNSPPPYMVGAAEVEIDKRTGKVDLLKYVASVDCGTTINPNLAKIQVEGALLQGIGMAMYEDVSYTSTGRLINNTMMKYNLPTRMEVGKIEVEFADSYEPTGPFGAKSVGEIGIDTPPAAISNAIKNALGIRLNRLPMKSEEIWENTRKK</sequence>